<gene>
    <name evidence="2" type="primary">19</name>
    <name evidence="2" type="ORF">PBI_TRINE_19</name>
</gene>
<evidence type="ECO:0000313" key="3">
    <source>
        <dbReference type="Proteomes" id="UP000250672"/>
    </source>
</evidence>
<evidence type="ECO:0000256" key="1">
    <source>
        <dbReference type="SAM" id="MobiDB-lite"/>
    </source>
</evidence>
<keyword evidence="3" id="KW-1185">Reference proteome</keyword>
<proteinExistence type="predicted"/>
<dbReference type="Pfam" id="PF10910">
    <property type="entry name" value="Phage_gene29"/>
    <property type="match status" value="1"/>
</dbReference>
<dbReference type="Proteomes" id="UP000250672">
    <property type="component" value="Genome"/>
</dbReference>
<dbReference type="KEGG" id="vg:54993635"/>
<evidence type="ECO:0000313" key="2">
    <source>
        <dbReference type="EMBL" id="AWY06521.1"/>
    </source>
</evidence>
<dbReference type="EMBL" id="MH271318">
    <property type="protein sequence ID" value="AWY06521.1"/>
    <property type="molecule type" value="Genomic_DNA"/>
</dbReference>
<evidence type="ECO:0008006" key="4">
    <source>
        <dbReference type="Google" id="ProtNLM"/>
    </source>
</evidence>
<dbReference type="InterPro" id="IPR021226">
    <property type="entry name" value="Phage_gene29"/>
</dbReference>
<sequence>MPKYMEPDGDVFDPDMAPSHPWEDLFRDIPLKWERVPGSDGLVYRPGGPGVLSHPTAPAQLAIHAELCGLRLHPEEARVRRVDPVRGGRSLTSPGIWQDVKTPVPEGDPVTEVLATAVGQNMTPAEMARAAERLMAEAKSRVE</sequence>
<reference evidence="3" key="1">
    <citation type="submission" date="2018-04" db="EMBL/GenBank/DDBJ databases">
        <authorList>
            <person name="Go L.Y."/>
            <person name="Mitchell J.A."/>
        </authorList>
    </citation>
    <scope>NUCLEOTIDE SEQUENCE [LARGE SCALE GENOMIC DNA]</scope>
</reference>
<protein>
    <recommendedName>
        <fullName evidence="4">Minor tail protein</fullName>
    </recommendedName>
</protein>
<name>A0A2Z4Q8Z9_9CAUD</name>
<feature type="region of interest" description="Disordered" evidence="1">
    <location>
        <begin position="81"/>
        <end position="108"/>
    </location>
</feature>
<organism evidence="2 3">
    <name type="scientific">Gordonia phage Trine</name>
    <dbReference type="NCBI Taxonomy" id="2201431"/>
    <lineage>
        <taxon>Viruses</taxon>
        <taxon>Duplodnaviria</taxon>
        <taxon>Heunggongvirae</taxon>
        <taxon>Uroviricota</taxon>
        <taxon>Caudoviricetes</taxon>
        <taxon>Trinevirus</taxon>
        <taxon>Trinevirus trine</taxon>
    </lineage>
</organism>
<dbReference type="GeneID" id="54993635"/>
<accession>A0A2Z4Q8Z9</accession>
<dbReference type="RefSeq" id="YP_009803076.1">
    <property type="nucleotide sequence ID" value="NC_047991.1"/>
</dbReference>